<dbReference type="PANTHER" id="PTHR14226">
    <property type="entry name" value="NEUROPATHY TARGET ESTERASE/SWISS CHEESE D.MELANOGASTER"/>
    <property type="match status" value="1"/>
</dbReference>
<dbReference type="InterPro" id="IPR050301">
    <property type="entry name" value="NTE"/>
</dbReference>
<comment type="caution">
    <text evidence="7">The sequence shown here is derived from an EMBL/GenBank/DDBJ whole genome shotgun (WGS) entry which is preliminary data.</text>
</comment>
<dbReference type="InterPro" id="IPR016035">
    <property type="entry name" value="Acyl_Trfase/lysoPLipase"/>
</dbReference>
<dbReference type="PROSITE" id="PS51635">
    <property type="entry name" value="PNPLA"/>
    <property type="match status" value="1"/>
</dbReference>
<feature type="compositionally biased region" description="Basic and acidic residues" evidence="5">
    <location>
        <begin position="141"/>
        <end position="161"/>
    </location>
</feature>
<feature type="active site" description="Proton acceptor" evidence="4">
    <location>
        <position position="322"/>
    </location>
</feature>
<dbReference type="PANTHER" id="PTHR14226:SF57">
    <property type="entry name" value="BLR7027 PROTEIN"/>
    <property type="match status" value="1"/>
</dbReference>
<proteinExistence type="predicted"/>
<keyword evidence="3 4" id="KW-0443">Lipid metabolism</keyword>
<organism evidence="7 8">
    <name type="scientific">Oceanitalea stevensii</name>
    <dbReference type="NCBI Taxonomy" id="2763072"/>
    <lineage>
        <taxon>Bacteria</taxon>
        <taxon>Bacillati</taxon>
        <taxon>Actinomycetota</taxon>
        <taxon>Actinomycetes</taxon>
        <taxon>Micrococcales</taxon>
        <taxon>Bogoriellaceae</taxon>
        <taxon>Georgenia</taxon>
    </lineage>
</organism>
<sequence length="521" mass="57040">MPDAPDVVGLVLSGGGARASFQIGALRYLYDRAGICPSVITGTSAGSILAAVLAQSAEQDGQRAALARLEELWRAMSDSSDMFEELPWFSRLRERGPVWAEALERRKRRQGALGRSFKRVAVLRDEISTAAERVVRTANGEGRRAEQPEEPVVEHADHPPVEHPPVPTQPSRLTPGGEPAEEQAASTERRPADAPVSGPGRFLESIDMLRTMGRASGDLETIVEGARRERSVYRPGPLVDHLVDPEVFRPDAVAASGVTLRVAVVGLESGELRYVTEDGTLVDRDNRPLGDGPVDLVEAIRASCAIPMVFPPVRLGEENYVDGGVRESLPAEVAITHLGVDTCYAVVAGPSGLRREESYDDKDMLGILMRTTTAIMTDEVQRDEVVQARAAGAVVIEPEFDVHDTLTIEPGLVALAIDYGYLRAAEAVLGASDEEQAVTRELVLLRRRIWHAEEEAFGEDVAESARLERVAEIAGLKYTLRDLLRRVPAERLPEGAEEWWRTWEHHRTEITVAPGWVPPRP</sequence>
<evidence type="ECO:0000313" key="8">
    <source>
        <dbReference type="Proteomes" id="UP000661894"/>
    </source>
</evidence>
<feature type="region of interest" description="Disordered" evidence="5">
    <location>
        <begin position="134"/>
        <end position="201"/>
    </location>
</feature>
<feature type="short sequence motif" description="DGA/G" evidence="4">
    <location>
        <begin position="322"/>
        <end position="324"/>
    </location>
</feature>
<evidence type="ECO:0000256" key="3">
    <source>
        <dbReference type="ARBA" id="ARBA00023098"/>
    </source>
</evidence>
<dbReference type="Pfam" id="PF01734">
    <property type="entry name" value="Patatin"/>
    <property type="match status" value="1"/>
</dbReference>
<name>A0ABR8Z1E6_9MICO</name>
<dbReference type="SUPFAM" id="SSF52151">
    <property type="entry name" value="FabD/lysophospholipase-like"/>
    <property type="match status" value="1"/>
</dbReference>
<dbReference type="EMBL" id="JACSPO010000001">
    <property type="protein sequence ID" value="MBD8061858.1"/>
    <property type="molecule type" value="Genomic_DNA"/>
</dbReference>
<feature type="domain" description="PNPLA" evidence="6">
    <location>
        <begin position="10"/>
        <end position="335"/>
    </location>
</feature>
<protein>
    <submittedName>
        <fullName evidence="7">Patatin-like phospholipase family protein</fullName>
    </submittedName>
</protein>
<gene>
    <name evidence="7" type="ORF">H9624_05930</name>
</gene>
<accession>A0ABR8Z1E6</accession>
<reference evidence="7 8" key="1">
    <citation type="submission" date="2020-08" db="EMBL/GenBank/DDBJ databases">
        <title>A Genomic Blueprint of the Chicken Gut Microbiome.</title>
        <authorList>
            <person name="Gilroy R."/>
            <person name="Ravi A."/>
            <person name="Getino M."/>
            <person name="Pursley I."/>
            <person name="Horton D.L."/>
            <person name="Alikhan N.-F."/>
            <person name="Baker D."/>
            <person name="Gharbi K."/>
            <person name="Hall N."/>
            <person name="Watson M."/>
            <person name="Adriaenssens E.M."/>
            <person name="Foster-Nyarko E."/>
            <person name="Jarju S."/>
            <person name="Secka A."/>
            <person name="Antonio M."/>
            <person name="Oren A."/>
            <person name="Chaudhuri R."/>
            <person name="La Ragione R.M."/>
            <person name="Hildebrand F."/>
            <person name="Pallen M.J."/>
        </authorList>
    </citation>
    <scope>NUCLEOTIDE SEQUENCE [LARGE SCALE GENOMIC DNA]</scope>
    <source>
        <strain evidence="7 8">Sa1BUA1</strain>
    </source>
</reference>
<comment type="caution">
    <text evidence="4">Lacks conserved residue(s) required for the propagation of feature annotation.</text>
</comment>
<keyword evidence="2 4" id="KW-0442">Lipid degradation</keyword>
<evidence type="ECO:0000259" key="6">
    <source>
        <dbReference type="PROSITE" id="PS51635"/>
    </source>
</evidence>
<evidence type="ECO:0000256" key="1">
    <source>
        <dbReference type="ARBA" id="ARBA00022801"/>
    </source>
</evidence>
<dbReference type="InterPro" id="IPR002641">
    <property type="entry name" value="PNPLA_dom"/>
</dbReference>
<dbReference type="Proteomes" id="UP000661894">
    <property type="component" value="Unassembled WGS sequence"/>
</dbReference>
<evidence type="ECO:0000313" key="7">
    <source>
        <dbReference type="EMBL" id="MBD8061858.1"/>
    </source>
</evidence>
<keyword evidence="8" id="KW-1185">Reference proteome</keyword>
<evidence type="ECO:0000256" key="5">
    <source>
        <dbReference type="SAM" id="MobiDB-lite"/>
    </source>
</evidence>
<evidence type="ECO:0000256" key="2">
    <source>
        <dbReference type="ARBA" id="ARBA00022963"/>
    </source>
</evidence>
<feature type="short sequence motif" description="GXSXG" evidence="4">
    <location>
        <begin position="42"/>
        <end position="46"/>
    </location>
</feature>
<evidence type="ECO:0000256" key="4">
    <source>
        <dbReference type="PROSITE-ProRule" id="PRU01161"/>
    </source>
</evidence>
<dbReference type="Gene3D" id="3.40.1090.10">
    <property type="entry name" value="Cytosolic phospholipase A2 catalytic domain"/>
    <property type="match status" value="2"/>
</dbReference>
<feature type="active site" description="Nucleophile" evidence="4">
    <location>
        <position position="44"/>
    </location>
</feature>
<keyword evidence="1 4" id="KW-0378">Hydrolase</keyword>
<dbReference type="RefSeq" id="WP_251838911.1">
    <property type="nucleotide sequence ID" value="NZ_JACSPO010000001.1"/>
</dbReference>